<feature type="region of interest" description="Disordered" evidence="1">
    <location>
        <begin position="1"/>
        <end position="25"/>
    </location>
</feature>
<name>A0A6V1KA53_HETAK</name>
<reference evidence="2" key="1">
    <citation type="submission" date="2021-01" db="EMBL/GenBank/DDBJ databases">
        <authorList>
            <person name="Corre E."/>
            <person name="Pelletier E."/>
            <person name="Niang G."/>
            <person name="Scheremetjew M."/>
            <person name="Finn R."/>
            <person name="Kale V."/>
            <person name="Holt S."/>
            <person name="Cochrane G."/>
            <person name="Meng A."/>
            <person name="Brown T."/>
            <person name="Cohen L."/>
        </authorList>
    </citation>
    <scope>NUCLEOTIDE SEQUENCE</scope>
    <source>
        <strain evidence="2">CCMP3107</strain>
    </source>
</reference>
<gene>
    <name evidence="2" type="ORF">HAKA00212_LOCUS24698</name>
</gene>
<proteinExistence type="predicted"/>
<evidence type="ECO:0000313" key="2">
    <source>
        <dbReference type="EMBL" id="CAE0649496.1"/>
    </source>
</evidence>
<feature type="compositionally biased region" description="Low complexity" evidence="1">
    <location>
        <begin position="153"/>
        <end position="162"/>
    </location>
</feature>
<evidence type="ECO:0000256" key="1">
    <source>
        <dbReference type="SAM" id="MobiDB-lite"/>
    </source>
</evidence>
<feature type="compositionally biased region" description="Polar residues" evidence="1">
    <location>
        <begin position="57"/>
        <end position="77"/>
    </location>
</feature>
<feature type="compositionally biased region" description="Polar residues" evidence="1">
    <location>
        <begin position="120"/>
        <end position="131"/>
    </location>
</feature>
<dbReference type="AlphaFoldDB" id="A0A6V1KA53"/>
<protein>
    <submittedName>
        <fullName evidence="2">Uncharacterized protein</fullName>
    </submittedName>
</protein>
<feature type="region of interest" description="Disordered" evidence="1">
    <location>
        <begin position="57"/>
        <end position="213"/>
    </location>
</feature>
<feature type="compositionally biased region" description="Basic and acidic residues" evidence="1">
    <location>
        <begin position="166"/>
        <end position="182"/>
    </location>
</feature>
<feature type="compositionally biased region" description="Basic and acidic residues" evidence="1">
    <location>
        <begin position="13"/>
        <end position="25"/>
    </location>
</feature>
<feature type="compositionally biased region" description="Polar residues" evidence="1">
    <location>
        <begin position="100"/>
        <end position="109"/>
    </location>
</feature>
<accession>A0A6V1KA53</accession>
<dbReference type="EMBL" id="HBIU01056467">
    <property type="protein sequence ID" value="CAE0649496.1"/>
    <property type="molecule type" value="Transcribed_RNA"/>
</dbReference>
<organism evidence="2">
    <name type="scientific">Heterosigma akashiwo</name>
    <name type="common">Chromophytic alga</name>
    <name type="synonym">Heterosigma carterae</name>
    <dbReference type="NCBI Taxonomy" id="2829"/>
    <lineage>
        <taxon>Eukaryota</taxon>
        <taxon>Sar</taxon>
        <taxon>Stramenopiles</taxon>
        <taxon>Ochrophyta</taxon>
        <taxon>Raphidophyceae</taxon>
        <taxon>Chattonellales</taxon>
        <taxon>Chattonellaceae</taxon>
        <taxon>Heterosigma</taxon>
    </lineage>
</organism>
<feature type="region of interest" description="Disordered" evidence="1">
    <location>
        <begin position="234"/>
        <end position="278"/>
    </location>
</feature>
<sequence>MLQGLTDADGTEQSEKKDSRRVQFDSSKEAINQMLDQQIVCEMMIDQITELAKSRISRQQGEDITTENAQYAPNTVGNEHMDIGKPPMSPGPAAKRSKQQFDSQFSWNSAEYPPEDSTRDYSLSHSDTDSSFVDEGDRFKDDETLPCSKHIQNDTNNNNSNDSIEDYGHGKSEKSMANKDEAFSADGAGEGGCSSSLFSGSGGDGSSSRLDTSVSYSVQADVGALLSGFERITHSSQGHSRGLPAAGAAAASGAARCPSADRPSRFMAPVVAGEEQDD</sequence>
<feature type="compositionally biased region" description="Low complexity" evidence="1">
    <location>
        <begin position="245"/>
        <end position="255"/>
    </location>
</feature>